<evidence type="ECO:0000313" key="7">
    <source>
        <dbReference type="Proteomes" id="UP000270530"/>
    </source>
</evidence>
<dbReference type="Pfam" id="PF00563">
    <property type="entry name" value="EAL"/>
    <property type="match status" value="1"/>
</dbReference>
<dbReference type="PROSITE" id="PS51257">
    <property type="entry name" value="PROKAR_LIPOPROTEIN"/>
    <property type="match status" value="1"/>
</dbReference>
<dbReference type="InterPro" id="IPR000160">
    <property type="entry name" value="GGDEF_dom"/>
</dbReference>
<name>A0A2Z6E5Z2_9GAMM</name>
<feature type="domain" description="PAS" evidence="3">
    <location>
        <begin position="245"/>
        <end position="281"/>
    </location>
</feature>
<keyword evidence="7" id="KW-1185">Reference proteome</keyword>
<dbReference type="PROSITE" id="PS50883">
    <property type="entry name" value="EAL"/>
    <property type="match status" value="1"/>
</dbReference>
<dbReference type="Gene3D" id="3.30.450.20">
    <property type="entry name" value="PAS domain"/>
    <property type="match status" value="1"/>
</dbReference>
<evidence type="ECO:0000259" key="5">
    <source>
        <dbReference type="PROSITE" id="PS50887"/>
    </source>
</evidence>
<protein>
    <submittedName>
        <fullName evidence="6">Diguanylate cyclase</fullName>
    </submittedName>
</protein>
<dbReference type="NCBIfam" id="TIGR00254">
    <property type="entry name" value="GGDEF"/>
    <property type="match status" value="1"/>
</dbReference>
<evidence type="ECO:0000259" key="4">
    <source>
        <dbReference type="PROSITE" id="PS50883"/>
    </source>
</evidence>
<dbReference type="InterPro" id="IPR029787">
    <property type="entry name" value="Nucleotide_cyclase"/>
</dbReference>
<dbReference type="Proteomes" id="UP000270530">
    <property type="component" value="Chromosome"/>
</dbReference>
<dbReference type="SMART" id="SM00052">
    <property type="entry name" value="EAL"/>
    <property type="match status" value="1"/>
</dbReference>
<reference evidence="7" key="1">
    <citation type="submission" date="2018-04" db="EMBL/GenBank/DDBJ databases">
        <authorList>
            <person name="Watanabe M."/>
            <person name="Kojima H."/>
        </authorList>
    </citation>
    <scope>NUCLEOTIDE SEQUENCE [LARGE SCALE GENOMIC DNA]</scope>
    <source>
        <strain evidence="7">Dysh456</strain>
    </source>
</reference>
<dbReference type="PANTHER" id="PTHR44757:SF4">
    <property type="entry name" value="DIGUANYLATE CYCLASE DGCE-RELATED"/>
    <property type="match status" value="1"/>
</dbReference>
<accession>A0A2Z6E5Z2</accession>
<dbReference type="SMART" id="SM00091">
    <property type="entry name" value="PAS"/>
    <property type="match status" value="1"/>
</dbReference>
<dbReference type="InterPro" id="IPR043128">
    <property type="entry name" value="Rev_trsase/Diguanyl_cyclase"/>
</dbReference>
<dbReference type="AlphaFoldDB" id="A0A2Z6E5Z2"/>
<dbReference type="SUPFAM" id="SSF55073">
    <property type="entry name" value="Nucleotide cyclase"/>
    <property type="match status" value="1"/>
</dbReference>
<organism evidence="6 7">
    <name type="scientific">Aerosticca soli</name>
    <dbReference type="NCBI Taxonomy" id="2010829"/>
    <lineage>
        <taxon>Bacteria</taxon>
        <taxon>Pseudomonadati</taxon>
        <taxon>Pseudomonadota</taxon>
        <taxon>Gammaproteobacteria</taxon>
        <taxon>Lysobacterales</taxon>
        <taxon>Rhodanobacteraceae</taxon>
        <taxon>Aerosticca</taxon>
    </lineage>
</organism>
<sequence>MPVRKGIRRIGAALRMVWPFLLMVFVQAALACLSIYVLSAVRALTSGEVPWVIGQKDALYHLDRYAAYGREEDLAAYRRNIRLPLAVRDARQALDEAHPDVAYIRRRYLEGDNHPADFAAIFWLLRHFRRFPMVQEPIRQWEIGDHYLDQVGALAAEIAARRHQGPPPDERTIEAWRSRIGALNEAMLPGIHAFREALGKSASGIVSLLFLANLLLVAGIVVFAIRHADRLLRRQAWVEGELAGEKEAAETTLAAIGDGVLTLDPQGDVVYANPAAIRLLGRTAAFSGALETLLPLDQAVHPPGQVAALFDEIRQATLPADDLRTWHLVAGAERRIVRLAMSPLYRQGQAAGAVLVLRDVTGERNYVEQLAWQASHDAMTGLANRREFERRLESWLAEPAAVRGPGAMLYIDLDQFKVINDTRGHEAGDALLRHIAGLMRAHLHADDVLARLGGDEFGVLLLDCVPLAASRLAEQLRESAAHARVAWQGELLGTTLSIGLVELGPAPGNVQEVLRVADIACYRAKERGRNTVYLYQPDDADLKQRMGYMHWVQRLRKALEEQRFCLYGQPIVPLRGASPGLHLEVLLRLRGENGQIIEPSHFVPAAEMYGLMSEIDRWTVQQVFAVLAERSARRDLPPLHVCAINLSGNSLGNEDLLDFLTVQIERHRLDPRQLCFEITETSAIAHLSNAVRLIEQLRGMGCRFALDDFGAGMASFGYLKQLRVDYLKIDGSFVRDMLDDRSSAAMVDAINRIGHVMGQRTIGEFAETQAHVEALRALGVDYAQGYAIGKPLPLDALLGETAVEVQPA</sequence>
<dbReference type="FunFam" id="3.30.70.270:FF:000001">
    <property type="entry name" value="Diguanylate cyclase domain protein"/>
    <property type="match status" value="1"/>
</dbReference>
<feature type="domain" description="EAL" evidence="4">
    <location>
        <begin position="548"/>
        <end position="805"/>
    </location>
</feature>
<dbReference type="CDD" id="cd00130">
    <property type="entry name" value="PAS"/>
    <property type="match status" value="1"/>
</dbReference>
<reference evidence="7" key="2">
    <citation type="submission" date="2018-06" db="EMBL/GenBank/DDBJ databases">
        <title>Genome sequence of Rhodanobacteraceae bacterium strain Dysh456.</title>
        <authorList>
            <person name="Fukui M."/>
        </authorList>
    </citation>
    <scope>NUCLEOTIDE SEQUENCE [LARGE SCALE GENOMIC DNA]</scope>
    <source>
        <strain evidence="7">Dysh456</strain>
    </source>
</reference>
<evidence type="ECO:0000259" key="3">
    <source>
        <dbReference type="PROSITE" id="PS50112"/>
    </source>
</evidence>
<evidence type="ECO:0000313" key="6">
    <source>
        <dbReference type="EMBL" id="BBD79889.1"/>
    </source>
</evidence>
<dbReference type="GO" id="GO:0003824">
    <property type="term" value="F:catalytic activity"/>
    <property type="evidence" value="ECO:0007669"/>
    <property type="project" value="UniProtKB-ARBA"/>
</dbReference>
<dbReference type="InterPro" id="IPR035965">
    <property type="entry name" value="PAS-like_dom_sf"/>
</dbReference>
<dbReference type="Pfam" id="PF00990">
    <property type="entry name" value="GGDEF"/>
    <property type="match status" value="1"/>
</dbReference>
<evidence type="ECO:0000256" key="1">
    <source>
        <dbReference type="ARBA" id="ARBA00001946"/>
    </source>
</evidence>
<dbReference type="EMBL" id="AP018560">
    <property type="protein sequence ID" value="BBD79889.1"/>
    <property type="molecule type" value="Genomic_DNA"/>
</dbReference>
<evidence type="ECO:0000256" key="2">
    <source>
        <dbReference type="SAM" id="Phobius"/>
    </source>
</evidence>
<dbReference type="SUPFAM" id="SSF141868">
    <property type="entry name" value="EAL domain-like"/>
    <property type="match status" value="1"/>
</dbReference>
<dbReference type="PROSITE" id="PS50112">
    <property type="entry name" value="PAS"/>
    <property type="match status" value="1"/>
</dbReference>
<dbReference type="CDD" id="cd01948">
    <property type="entry name" value="EAL"/>
    <property type="match status" value="1"/>
</dbReference>
<proteinExistence type="predicted"/>
<dbReference type="PANTHER" id="PTHR44757">
    <property type="entry name" value="DIGUANYLATE CYCLASE DGCP"/>
    <property type="match status" value="1"/>
</dbReference>
<gene>
    <name evidence="6" type="ORF">ALSL_1230</name>
</gene>
<dbReference type="Gene3D" id="3.20.20.450">
    <property type="entry name" value="EAL domain"/>
    <property type="match status" value="1"/>
</dbReference>
<dbReference type="InterPro" id="IPR035919">
    <property type="entry name" value="EAL_sf"/>
</dbReference>
<dbReference type="Pfam" id="PF08448">
    <property type="entry name" value="PAS_4"/>
    <property type="match status" value="1"/>
</dbReference>
<feature type="domain" description="GGDEF" evidence="5">
    <location>
        <begin position="404"/>
        <end position="537"/>
    </location>
</feature>
<keyword evidence="2" id="KW-1133">Transmembrane helix</keyword>
<feature type="transmembrane region" description="Helical" evidence="2">
    <location>
        <begin position="12"/>
        <end position="38"/>
    </location>
</feature>
<dbReference type="KEGG" id="rbd:ALSL_1230"/>
<dbReference type="PROSITE" id="PS50887">
    <property type="entry name" value="GGDEF"/>
    <property type="match status" value="1"/>
</dbReference>
<dbReference type="SUPFAM" id="SSF55785">
    <property type="entry name" value="PYP-like sensor domain (PAS domain)"/>
    <property type="match status" value="1"/>
</dbReference>
<dbReference type="CDD" id="cd01949">
    <property type="entry name" value="GGDEF"/>
    <property type="match status" value="1"/>
</dbReference>
<dbReference type="Gene3D" id="3.30.70.270">
    <property type="match status" value="1"/>
</dbReference>
<dbReference type="SMART" id="SM00267">
    <property type="entry name" value="GGDEF"/>
    <property type="match status" value="1"/>
</dbReference>
<feature type="transmembrane region" description="Helical" evidence="2">
    <location>
        <begin position="205"/>
        <end position="225"/>
    </location>
</feature>
<dbReference type="InterPro" id="IPR000014">
    <property type="entry name" value="PAS"/>
</dbReference>
<keyword evidence="2" id="KW-0472">Membrane</keyword>
<comment type="cofactor">
    <cofactor evidence="1">
        <name>Mg(2+)</name>
        <dbReference type="ChEBI" id="CHEBI:18420"/>
    </cofactor>
</comment>
<dbReference type="InterPro" id="IPR001633">
    <property type="entry name" value="EAL_dom"/>
</dbReference>
<dbReference type="InterPro" id="IPR013656">
    <property type="entry name" value="PAS_4"/>
</dbReference>
<keyword evidence="2" id="KW-0812">Transmembrane</keyword>
<dbReference type="InterPro" id="IPR052155">
    <property type="entry name" value="Biofilm_reg_signaling"/>
</dbReference>